<dbReference type="Proteomes" id="UP001284601">
    <property type="component" value="Unassembled WGS sequence"/>
</dbReference>
<dbReference type="SMART" id="SM00710">
    <property type="entry name" value="PbH1"/>
    <property type="match status" value="3"/>
</dbReference>
<evidence type="ECO:0000259" key="1">
    <source>
        <dbReference type="Pfam" id="PF13229"/>
    </source>
</evidence>
<evidence type="ECO:0000313" key="2">
    <source>
        <dbReference type="EMBL" id="MDW5593699.1"/>
    </source>
</evidence>
<dbReference type="RefSeq" id="WP_318595959.1">
    <property type="nucleotide sequence ID" value="NZ_JAWSTH010000008.1"/>
</dbReference>
<reference evidence="3" key="1">
    <citation type="submission" date="2023-07" db="EMBL/GenBank/DDBJ databases">
        <title>Conexibacter stalactiti sp. nov., isolated from stalactites in a lava cave and emended description of the genus Conexibacter.</title>
        <authorList>
            <person name="Lee S.D."/>
        </authorList>
    </citation>
    <scope>NUCLEOTIDE SEQUENCE [LARGE SCALE GENOMIC DNA]</scope>
    <source>
        <strain evidence="3">KCTC 39840</strain>
    </source>
</reference>
<feature type="domain" description="Right handed beta helix" evidence="1">
    <location>
        <begin position="4"/>
        <end position="137"/>
    </location>
</feature>
<gene>
    <name evidence="2" type="ORF">R7226_05085</name>
</gene>
<reference evidence="2 3" key="2">
    <citation type="submission" date="2023-10" db="EMBL/GenBank/DDBJ databases">
        <authorList>
            <person name="Han X.F."/>
        </authorList>
    </citation>
    <scope>NUCLEOTIDE SEQUENCE [LARGE SCALE GENOMIC DNA]</scope>
    <source>
        <strain evidence="2 3">KCTC 39840</strain>
    </source>
</reference>
<protein>
    <submittedName>
        <fullName evidence="2">Right-handed parallel beta-helix repeat-containing protein</fullName>
    </submittedName>
</protein>
<dbReference type="InterPro" id="IPR006626">
    <property type="entry name" value="PbH1"/>
</dbReference>
<dbReference type="Gene3D" id="2.160.20.10">
    <property type="entry name" value="Single-stranded right-handed beta-helix, Pectin lyase-like"/>
    <property type="match status" value="1"/>
</dbReference>
<dbReference type="EMBL" id="JAWSTH010000008">
    <property type="protein sequence ID" value="MDW5593699.1"/>
    <property type="molecule type" value="Genomic_DNA"/>
</dbReference>
<evidence type="ECO:0000313" key="3">
    <source>
        <dbReference type="Proteomes" id="UP001284601"/>
    </source>
</evidence>
<dbReference type="Pfam" id="PF13229">
    <property type="entry name" value="Beta_helix"/>
    <property type="match status" value="1"/>
</dbReference>
<organism evidence="2 3">
    <name type="scientific">Conexibacter stalactiti</name>
    <dbReference type="NCBI Taxonomy" id="1940611"/>
    <lineage>
        <taxon>Bacteria</taxon>
        <taxon>Bacillati</taxon>
        <taxon>Actinomycetota</taxon>
        <taxon>Thermoleophilia</taxon>
        <taxon>Solirubrobacterales</taxon>
        <taxon>Conexibacteraceae</taxon>
        <taxon>Conexibacter</taxon>
    </lineage>
</organism>
<comment type="caution">
    <text evidence="2">The sequence shown here is derived from an EMBL/GenBank/DDBJ whole genome shotgun (WGS) entry which is preliminary data.</text>
</comment>
<dbReference type="InterPro" id="IPR011050">
    <property type="entry name" value="Pectin_lyase_fold/virulence"/>
</dbReference>
<dbReference type="InterPro" id="IPR012334">
    <property type="entry name" value="Pectin_lyas_fold"/>
</dbReference>
<proteinExistence type="predicted"/>
<dbReference type="InterPro" id="IPR039448">
    <property type="entry name" value="Beta_helix"/>
</dbReference>
<sequence>MRRVKIHRNLFDSPYTDGVYSAYHEDLEITQNEFTGLHEIGNHSDVYQSTWGGSGLLFSQNYVHDLDGQGVFIKDGTVTDAEITDNLLVRDSAGAPIALVEVDGALIARNTVWGNGDGVTLLGQSLADLTVTGNVFEYFVPIDDDGVPDGDASNTWWDTVRRQQIAARIAEDCNVLGGGWSWSQSGRFGPNDEIYTPDDGDRVAEPGERQYWANANFPQPSLIGGDDWRVGTELCDDGVGVTWKPGDWPVGRP</sequence>
<accession>A0ABU4HLU5</accession>
<dbReference type="SUPFAM" id="SSF51126">
    <property type="entry name" value="Pectin lyase-like"/>
    <property type="match status" value="1"/>
</dbReference>
<keyword evidence="3" id="KW-1185">Reference proteome</keyword>
<name>A0ABU4HLU5_9ACTN</name>